<comment type="caution">
    <text evidence="4">The sequence shown here is derived from an EMBL/GenBank/DDBJ whole genome shotgun (WGS) entry which is preliminary data.</text>
</comment>
<dbReference type="Proteomes" id="UP001598114">
    <property type="component" value="Unassembled WGS sequence"/>
</dbReference>
<sequence length="423" mass="47514">MLNRTLAPAAYPIELIKFPHVTTTSLSNGIEIQSLSLGEQAVFKLEFTVLAGASAAAKSGIASLTSSLMKRGTQQHDATAIHKLFDFYGAFWDVQTNLDNATFVLYGLTKHLKSLLPYVLEIIREATFPTEEFEKEIAIEVQKNKLNWQKTAFSASQLLRKQLFEGDNYGRIATQASIESIHRSELIQFHQQKWLGGTPQIFLSGNIGPNELEAVQQTFEQLQTQPATSALAYNLHAHKPEVIHEFRDNALQSSIRLGMHSITRSNPDYFKFSVLNTLFGGFFGSRLQKNIREEKGFTYGISSSIVPMQRAGYWVVGTDVANANVQETCDEIRKEMLRLRTEKVAHEELDLVKNYLMGSFTGELTQAFDIAEKIKVIQLENLPLDFYDQFQAQILACTSEDLLELANKYLDPTNLHGVIVGGR</sequence>
<dbReference type="InterPro" id="IPR007863">
    <property type="entry name" value="Peptidase_M16_C"/>
</dbReference>
<keyword evidence="5" id="KW-1185">Reference proteome</keyword>
<organism evidence="4 5">
    <name type="scientific">Aquirufa echingensis</name>
    <dbReference type="NCBI Taxonomy" id="3096516"/>
    <lineage>
        <taxon>Bacteria</taxon>
        <taxon>Pseudomonadati</taxon>
        <taxon>Bacteroidota</taxon>
        <taxon>Cytophagia</taxon>
        <taxon>Cytophagales</taxon>
        <taxon>Flectobacillaceae</taxon>
        <taxon>Aquirufa</taxon>
    </lineage>
</organism>
<protein>
    <submittedName>
        <fullName evidence="4">Pitrilysin family protein</fullName>
    </submittedName>
</protein>
<keyword evidence="1" id="KW-0175">Coiled coil</keyword>
<accession>A0ABW6CWJ2</accession>
<evidence type="ECO:0000313" key="5">
    <source>
        <dbReference type="Proteomes" id="UP001598114"/>
    </source>
</evidence>
<feature type="coiled-coil region" evidence="1">
    <location>
        <begin position="322"/>
        <end position="349"/>
    </location>
</feature>
<evidence type="ECO:0000256" key="1">
    <source>
        <dbReference type="SAM" id="Coils"/>
    </source>
</evidence>
<dbReference type="Gene3D" id="3.30.830.10">
    <property type="entry name" value="Metalloenzyme, LuxS/M16 peptidase-like"/>
    <property type="match status" value="2"/>
</dbReference>
<dbReference type="InterPro" id="IPR011249">
    <property type="entry name" value="Metalloenz_LuxS/M16"/>
</dbReference>
<dbReference type="Pfam" id="PF05193">
    <property type="entry name" value="Peptidase_M16_C"/>
    <property type="match status" value="1"/>
</dbReference>
<evidence type="ECO:0000259" key="3">
    <source>
        <dbReference type="Pfam" id="PF05193"/>
    </source>
</evidence>
<dbReference type="PANTHER" id="PTHR11851:SF224">
    <property type="entry name" value="PROCESSING PROTEASE"/>
    <property type="match status" value="1"/>
</dbReference>
<feature type="domain" description="Peptidase M16 C-terminal" evidence="3">
    <location>
        <begin position="181"/>
        <end position="355"/>
    </location>
</feature>
<dbReference type="PANTHER" id="PTHR11851">
    <property type="entry name" value="METALLOPROTEASE"/>
    <property type="match status" value="1"/>
</dbReference>
<reference evidence="4 5" key="1">
    <citation type="submission" date="2024-03" db="EMBL/GenBank/DDBJ databases">
        <title>Aquirufa genome sequencing.</title>
        <authorList>
            <person name="Pitt A."/>
            <person name="Hahn M.W."/>
        </authorList>
    </citation>
    <scope>NUCLEOTIDE SEQUENCE [LARGE SCALE GENOMIC DNA]</scope>
    <source>
        <strain evidence="4 5">PLAD-142S6K</strain>
    </source>
</reference>
<evidence type="ECO:0000313" key="4">
    <source>
        <dbReference type="EMBL" id="MFD3275079.1"/>
    </source>
</evidence>
<name>A0ABW6CWJ2_9BACT</name>
<dbReference type="EMBL" id="JBBKYA010000001">
    <property type="protein sequence ID" value="MFD3275079.1"/>
    <property type="molecule type" value="Genomic_DNA"/>
</dbReference>
<dbReference type="Pfam" id="PF00675">
    <property type="entry name" value="Peptidase_M16"/>
    <property type="match status" value="1"/>
</dbReference>
<evidence type="ECO:0000259" key="2">
    <source>
        <dbReference type="Pfam" id="PF00675"/>
    </source>
</evidence>
<proteinExistence type="predicted"/>
<dbReference type="RefSeq" id="WP_377974763.1">
    <property type="nucleotide sequence ID" value="NZ_JBBKYA010000001.1"/>
</dbReference>
<dbReference type="InterPro" id="IPR050361">
    <property type="entry name" value="MPP/UQCRC_Complex"/>
</dbReference>
<feature type="domain" description="Peptidase M16 N-terminal" evidence="2">
    <location>
        <begin position="51"/>
        <end position="153"/>
    </location>
</feature>
<gene>
    <name evidence="4" type="ORF">SKC38_02410</name>
</gene>
<dbReference type="SUPFAM" id="SSF63411">
    <property type="entry name" value="LuxS/MPP-like metallohydrolase"/>
    <property type="match status" value="2"/>
</dbReference>
<dbReference type="InterPro" id="IPR011765">
    <property type="entry name" value="Pept_M16_N"/>
</dbReference>